<accession>A0A974I349</accession>
<dbReference type="AlphaFoldDB" id="A0A974I349"/>
<gene>
    <name evidence="1" type="ORF">XELAEV_18005463mg</name>
</gene>
<evidence type="ECO:0000313" key="1">
    <source>
        <dbReference type="EMBL" id="OCT99680.1"/>
    </source>
</evidence>
<protein>
    <submittedName>
        <fullName evidence="1">Uncharacterized protein</fullName>
    </submittedName>
</protein>
<sequence length="72" mass="8444">MYVKYTFSCMTNIDMPILPCYILLLWLQNKAEKSNFTVFPSLNVLRRKHVLKLTQLCRKKSFVTNNLCGNIS</sequence>
<organism evidence="1 2">
    <name type="scientific">Xenopus laevis</name>
    <name type="common">African clawed frog</name>
    <dbReference type="NCBI Taxonomy" id="8355"/>
    <lineage>
        <taxon>Eukaryota</taxon>
        <taxon>Metazoa</taxon>
        <taxon>Chordata</taxon>
        <taxon>Craniata</taxon>
        <taxon>Vertebrata</taxon>
        <taxon>Euteleostomi</taxon>
        <taxon>Amphibia</taxon>
        <taxon>Batrachia</taxon>
        <taxon>Anura</taxon>
        <taxon>Pipoidea</taxon>
        <taxon>Pipidae</taxon>
        <taxon>Xenopodinae</taxon>
        <taxon>Xenopus</taxon>
        <taxon>Xenopus</taxon>
    </lineage>
</organism>
<proteinExistence type="predicted"/>
<dbReference type="EMBL" id="CM004466">
    <property type="protein sequence ID" value="OCT99680.1"/>
    <property type="molecule type" value="Genomic_DNA"/>
</dbReference>
<name>A0A974I349_XENLA</name>
<evidence type="ECO:0000313" key="2">
    <source>
        <dbReference type="Proteomes" id="UP000694892"/>
    </source>
</evidence>
<reference evidence="2" key="1">
    <citation type="journal article" date="2016" name="Nature">
        <title>Genome evolution in the allotetraploid frog Xenopus laevis.</title>
        <authorList>
            <person name="Session A.M."/>
            <person name="Uno Y."/>
            <person name="Kwon T."/>
            <person name="Chapman J.A."/>
            <person name="Toyoda A."/>
            <person name="Takahashi S."/>
            <person name="Fukui A."/>
            <person name="Hikosaka A."/>
            <person name="Suzuki A."/>
            <person name="Kondo M."/>
            <person name="van Heeringen S.J."/>
            <person name="Quigley I."/>
            <person name="Heinz S."/>
            <person name="Ogino H."/>
            <person name="Ochi H."/>
            <person name="Hellsten U."/>
            <person name="Lyons J.B."/>
            <person name="Simakov O."/>
            <person name="Putnam N."/>
            <person name="Stites J."/>
            <person name="Kuroki Y."/>
            <person name="Tanaka T."/>
            <person name="Michiue T."/>
            <person name="Watanabe M."/>
            <person name="Bogdanovic O."/>
            <person name="Lister R."/>
            <person name="Georgiou G."/>
            <person name="Paranjpe S.S."/>
            <person name="van Kruijsbergen I."/>
            <person name="Shu S."/>
            <person name="Carlson J."/>
            <person name="Kinoshita T."/>
            <person name="Ohta Y."/>
            <person name="Mawaribuchi S."/>
            <person name="Jenkins J."/>
            <person name="Grimwood J."/>
            <person name="Schmutz J."/>
            <person name="Mitros T."/>
            <person name="Mozaffari S.V."/>
            <person name="Suzuki Y."/>
            <person name="Haramoto Y."/>
            <person name="Yamamoto T.S."/>
            <person name="Takagi C."/>
            <person name="Heald R."/>
            <person name="Miller K."/>
            <person name="Haudenschild C."/>
            <person name="Kitzman J."/>
            <person name="Nakayama T."/>
            <person name="Izutsu Y."/>
            <person name="Robert J."/>
            <person name="Fortriede J."/>
            <person name="Burns K."/>
            <person name="Lotay V."/>
            <person name="Karimi K."/>
            <person name="Yasuoka Y."/>
            <person name="Dichmann D.S."/>
            <person name="Flajnik M.F."/>
            <person name="Houston D.W."/>
            <person name="Shendure J."/>
            <person name="DuPasquier L."/>
            <person name="Vize P.D."/>
            <person name="Zorn A.M."/>
            <person name="Ito M."/>
            <person name="Marcotte E.M."/>
            <person name="Wallingford J.B."/>
            <person name="Ito Y."/>
            <person name="Asashima M."/>
            <person name="Ueno N."/>
            <person name="Matsuda Y."/>
            <person name="Veenstra G.J."/>
            <person name="Fujiyama A."/>
            <person name="Harland R.M."/>
            <person name="Taira M."/>
            <person name="Rokhsar D.S."/>
        </authorList>
    </citation>
    <scope>NUCLEOTIDE SEQUENCE [LARGE SCALE GENOMIC DNA]</scope>
    <source>
        <strain evidence="2">J</strain>
    </source>
</reference>
<dbReference type="Proteomes" id="UP000694892">
    <property type="component" value="Chromosome 1L"/>
</dbReference>